<sequence>MHRYFLYLALAFLVILSLDTIRSCFGANGFQVTVGTLVLAMNTTLLSLYTFSCHSLRHLIGGKVDCFSCVAFGDMRHKMWKGVSRLNENHMLWAWASLFGVGFTDLYVWMVASGRITDFKII</sequence>
<evidence type="ECO:0000256" key="1">
    <source>
        <dbReference type="SAM" id="Phobius"/>
    </source>
</evidence>
<organism evidence="2">
    <name type="scientific">marine metagenome</name>
    <dbReference type="NCBI Taxonomy" id="408172"/>
    <lineage>
        <taxon>unclassified sequences</taxon>
        <taxon>metagenomes</taxon>
        <taxon>ecological metagenomes</taxon>
    </lineage>
</organism>
<name>A0A382Q0V5_9ZZZZ</name>
<gene>
    <name evidence="2" type="ORF">METZ01_LOCUS331920</name>
</gene>
<dbReference type="EMBL" id="UINC01111103">
    <property type="protein sequence ID" value="SVC79066.1"/>
    <property type="molecule type" value="Genomic_DNA"/>
</dbReference>
<keyword evidence="1" id="KW-0472">Membrane</keyword>
<protein>
    <submittedName>
        <fullName evidence="2">Uncharacterized protein</fullName>
    </submittedName>
</protein>
<reference evidence="2" key="1">
    <citation type="submission" date="2018-05" db="EMBL/GenBank/DDBJ databases">
        <authorList>
            <person name="Lanie J.A."/>
            <person name="Ng W.-L."/>
            <person name="Kazmierczak K.M."/>
            <person name="Andrzejewski T.M."/>
            <person name="Davidsen T.M."/>
            <person name="Wayne K.J."/>
            <person name="Tettelin H."/>
            <person name="Glass J.I."/>
            <person name="Rusch D."/>
            <person name="Podicherti R."/>
            <person name="Tsui H.-C.T."/>
            <person name="Winkler M.E."/>
        </authorList>
    </citation>
    <scope>NUCLEOTIDE SEQUENCE</scope>
</reference>
<evidence type="ECO:0000313" key="2">
    <source>
        <dbReference type="EMBL" id="SVC79066.1"/>
    </source>
</evidence>
<dbReference type="AlphaFoldDB" id="A0A382Q0V5"/>
<proteinExistence type="predicted"/>
<keyword evidence="1" id="KW-1133">Transmembrane helix</keyword>
<accession>A0A382Q0V5</accession>
<keyword evidence="1" id="KW-0812">Transmembrane</keyword>
<feature type="transmembrane region" description="Helical" evidence="1">
    <location>
        <begin position="92"/>
        <end position="112"/>
    </location>
</feature>